<protein>
    <submittedName>
        <fullName evidence="5">Lipase, GDSL</fullName>
    </submittedName>
</protein>
<evidence type="ECO:0000256" key="3">
    <source>
        <dbReference type="SAM" id="MobiDB-lite"/>
    </source>
</evidence>
<organism evidence="5 6">
    <name type="scientific">Corchorus olitorius</name>
    <dbReference type="NCBI Taxonomy" id="93759"/>
    <lineage>
        <taxon>Eukaryota</taxon>
        <taxon>Viridiplantae</taxon>
        <taxon>Streptophyta</taxon>
        <taxon>Embryophyta</taxon>
        <taxon>Tracheophyta</taxon>
        <taxon>Spermatophyta</taxon>
        <taxon>Magnoliopsida</taxon>
        <taxon>eudicotyledons</taxon>
        <taxon>Gunneridae</taxon>
        <taxon>Pentapetalae</taxon>
        <taxon>rosids</taxon>
        <taxon>malvids</taxon>
        <taxon>Malvales</taxon>
        <taxon>Malvaceae</taxon>
        <taxon>Grewioideae</taxon>
        <taxon>Apeibeae</taxon>
        <taxon>Corchorus</taxon>
    </lineage>
</organism>
<feature type="compositionally biased region" description="Polar residues" evidence="3">
    <location>
        <begin position="1"/>
        <end position="16"/>
    </location>
</feature>
<dbReference type="FunFam" id="1.10.150.650:FF:000002">
    <property type="entry name" value="PHP domain-containing protein"/>
    <property type="match status" value="1"/>
</dbReference>
<reference evidence="6" key="1">
    <citation type="submission" date="2013-09" db="EMBL/GenBank/DDBJ databases">
        <title>Corchorus olitorius genome sequencing.</title>
        <authorList>
            <person name="Alam M."/>
            <person name="Haque M.S."/>
            <person name="Islam M.S."/>
            <person name="Emdad E.M."/>
            <person name="Islam M.M."/>
            <person name="Ahmed B."/>
            <person name="Halim A."/>
            <person name="Hossen Q.M.M."/>
            <person name="Hossain M.Z."/>
            <person name="Ahmed R."/>
            <person name="Khan M.M."/>
            <person name="Islam R."/>
            <person name="Rashid M.M."/>
            <person name="Khan S.A."/>
            <person name="Rahman M.S."/>
            <person name="Alam M."/>
            <person name="Yahiya A.S."/>
            <person name="Khan M.S."/>
            <person name="Azam M.S."/>
            <person name="Haque T."/>
            <person name="Lashkar M.Z.H."/>
            <person name="Akhand A.I."/>
            <person name="Morshed G."/>
            <person name="Roy S."/>
            <person name="Uddin K.S."/>
            <person name="Rabeya T."/>
            <person name="Hossain A.S."/>
            <person name="Chowdhury A."/>
            <person name="Snigdha A.R."/>
            <person name="Mortoza M.S."/>
            <person name="Matin S.A."/>
            <person name="Hoque S.M.E."/>
            <person name="Islam M.K."/>
            <person name="Roy D.K."/>
            <person name="Haider R."/>
            <person name="Moosa M.M."/>
            <person name="Elias S.M."/>
            <person name="Hasan A.M."/>
            <person name="Jahan S."/>
            <person name="Shafiuddin M."/>
            <person name="Mahmood N."/>
            <person name="Shommy N.S."/>
        </authorList>
    </citation>
    <scope>NUCLEOTIDE SEQUENCE [LARGE SCALE GENOMIC DNA]</scope>
    <source>
        <strain evidence="6">cv. O-4</strain>
    </source>
</reference>
<dbReference type="GO" id="GO:0016298">
    <property type="term" value="F:lipase activity"/>
    <property type="evidence" value="ECO:0007669"/>
    <property type="project" value="TreeGrafter"/>
</dbReference>
<dbReference type="PANTHER" id="PTHR45966">
    <property type="entry name" value="GDSL-LIKE LIPASE/ACYLHYDROLASE"/>
    <property type="match status" value="1"/>
</dbReference>
<dbReference type="SUPFAM" id="SSF89550">
    <property type="entry name" value="PHP domain-like"/>
    <property type="match status" value="1"/>
</dbReference>
<evidence type="ECO:0000256" key="2">
    <source>
        <dbReference type="ARBA" id="ARBA00022729"/>
    </source>
</evidence>
<dbReference type="CDD" id="cd07438">
    <property type="entry name" value="PHP_HisPPase_AMP"/>
    <property type="match status" value="1"/>
</dbReference>
<evidence type="ECO:0000313" key="5">
    <source>
        <dbReference type="EMBL" id="OMO77897.1"/>
    </source>
</evidence>
<dbReference type="InterPro" id="IPR036514">
    <property type="entry name" value="SGNH_hydro_sf"/>
</dbReference>
<dbReference type="SUPFAM" id="SSF52266">
    <property type="entry name" value="SGNH hydrolase"/>
    <property type="match status" value="1"/>
</dbReference>
<feature type="region of interest" description="Disordered" evidence="3">
    <location>
        <begin position="1"/>
        <end position="37"/>
    </location>
</feature>
<dbReference type="Gene3D" id="1.10.150.650">
    <property type="match status" value="1"/>
</dbReference>
<dbReference type="PANTHER" id="PTHR45966:SF36">
    <property type="entry name" value="INACTIVE GDSL ESTERASE_LIPASE-LIKE PROTEIN 25"/>
    <property type="match status" value="1"/>
</dbReference>
<name>A0A1R3I5N6_9ROSI</name>
<evidence type="ECO:0000256" key="1">
    <source>
        <dbReference type="ARBA" id="ARBA00008668"/>
    </source>
</evidence>
<dbReference type="Proteomes" id="UP000187203">
    <property type="component" value="Unassembled WGS sequence"/>
</dbReference>
<feature type="domain" description="Polymerase/histidinol phosphatase N-terminal" evidence="4">
    <location>
        <begin position="90"/>
        <end position="155"/>
    </location>
</feature>
<dbReference type="InterPro" id="IPR044552">
    <property type="entry name" value="GLIP1-5/GLL25"/>
</dbReference>
<dbReference type="InterPro" id="IPR003141">
    <property type="entry name" value="Pol/His_phosphatase_N"/>
</dbReference>
<keyword evidence="2" id="KW-0732">Signal</keyword>
<dbReference type="InterPro" id="IPR004013">
    <property type="entry name" value="PHP_dom"/>
</dbReference>
<comment type="caution">
    <text evidence="5">The sequence shown here is derived from an EMBL/GenBank/DDBJ whole genome shotgun (WGS) entry which is preliminary data.</text>
</comment>
<dbReference type="SMART" id="SM00481">
    <property type="entry name" value="POLIIIAc"/>
    <property type="match status" value="1"/>
</dbReference>
<dbReference type="EMBL" id="AWUE01018866">
    <property type="protein sequence ID" value="OMO77897.1"/>
    <property type="molecule type" value="Genomic_DNA"/>
</dbReference>
<evidence type="ECO:0000313" key="6">
    <source>
        <dbReference type="Proteomes" id="UP000187203"/>
    </source>
</evidence>
<dbReference type="AlphaFoldDB" id="A0A1R3I5N6"/>
<keyword evidence="6" id="KW-1185">Reference proteome</keyword>
<feature type="compositionally biased region" description="Basic residues" evidence="3">
    <location>
        <begin position="19"/>
        <end position="34"/>
    </location>
</feature>
<sequence length="827" mass="91536">MVGLGDNNSTSCNSNNRAKDKKKKKKKRGGSKRKMTAEQTLAFKSVTEWVYLDRQNSSSTSTAAPALSSWVVDDFGVQKSLGMGIEKVVFELHSHSKHSDGFLSPSKLVERAHGNGVKVLALTDHDTMSGIPEAMETARRYGIKIIPGVEISTIFSPRNSEMEEPVHILAYYSSGGPRRYEELEKLLANIRDGRYLRAKDMVLKLNKLKLPLKWEHVTRIAGKGVAPGRLHVARAMVEAGHVENLKQAFTRYLYDGGPAYSTGSEPLAEDAIQIICETGGLAVLAHPWALKNPIPIIERLKDAGLHGMEVYRSDGRLAAYSDLADSYDLLKLGGSDYHGRGGHGECELGSVNLPVLVLHDFLKVARPIWCSAIKDILENYAEEPSDSNLARIARFGRMGSFKGSCPLSCGKDLIDHCLSSWLSTEERQKGDFEAIRMKLSSKSPKSQHTESLVFFSMATQRAHILSFLLSCATFLNLISCHSNLPENHVALFIFGDSLFDPGNNNYINTTTDFQANFWPYGETFFKYPTGRFSDGRLIPDFIAHFAGLPIIPTYLQPGNHKFTDGANFASGGAGALVESHQGFVIDLETQIKYFKKVEKSLRQELGDAEAKKLVSKAVYLISVGGNDYLTRNSSTASDEEFASMVLGNLTLALKEIYKKGGRKFGFPNMMPLGCLPYMKAQAGGSCDDQVTAIAKLHNKLLPKTLQNLETQLEGFKYAYYDFFESVSQRLNNPSKYGFKDATTACCGSGMYGGVYSCGGKRGITEFHLCENPGQYFFFDSYHPSDKAYEQFAELMWSGTTDVVWPYNLKSLFEAKASNLNIPFPSPY</sequence>
<dbReference type="Pfam" id="PF00657">
    <property type="entry name" value="Lipase_GDSL"/>
    <property type="match status" value="1"/>
</dbReference>
<proteinExistence type="inferred from homology"/>
<evidence type="ECO:0000259" key="4">
    <source>
        <dbReference type="SMART" id="SM00481"/>
    </source>
</evidence>
<dbReference type="Pfam" id="PF02811">
    <property type="entry name" value="PHP"/>
    <property type="match status" value="1"/>
</dbReference>
<dbReference type="STRING" id="93759.A0A1R3I5N6"/>
<dbReference type="InterPro" id="IPR035669">
    <property type="entry name" value="SGNH_plant_lipase-like"/>
</dbReference>
<comment type="similarity">
    <text evidence="1">Belongs to the 'GDSL' lipolytic enzyme family.</text>
</comment>
<accession>A0A1R3I5N6</accession>
<dbReference type="InterPro" id="IPR001087">
    <property type="entry name" value="GDSL"/>
</dbReference>
<dbReference type="OrthoDB" id="16564at2759"/>
<gene>
    <name evidence="5" type="ORF">COLO4_24968</name>
</gene>
<dbReference type="Gene3D" id="3.40.50.1110">
    <property type="entry name" value="SGNH hydrolase"/>
    <property type="match status" value="1"/>
</dbReference>
<dbReference type="InterPro" id="IPR016195">
    <property type="entry name" value="Pol/histidinol_Pase-like"/>
</dbReference>
<dbReference type="Gene3D" id="3.20.20.140">
    <property type="entry name" value="Metal-dependent hydrolases"/>
    <property type="match status" value="1"/>
</dbReference>
<dbReference type="CDD" id="cd01837">
    <property type="entry name" value="SGNH_plant_lipase_like"/>
    <property type="match status" value="1"/>
</dbReference>